<dbReference type="SUPFAM" id="SSF52218">
    <property type="entry name" value="Flavoproteins"/>
    <property type="match status" value="1"/>
</dbReference>
<dbReference type="AlphaFoldDB" id="A0ABC9YVM0"/>
<organism evidence="1 2">
    <name type="scientific">Nocardia seriolae</name>
    <dbReference type="NCBI Taxonomy" id="37332"/>
    <lineage>
        <taxon>Bacteria</taxon>
        <taxon>Bacillati</taxon>
        <taxon>Actinomycetota</taxon>
        <taxon>Actinomycetes</taxon>
        <taxon>Mycobacteriales</taxon>
        <taxon>Nocardiaceae</taxon>
        <taxon>Nocardia</taxon>
    </lineage>
</organism>
<evidence type="ECO:0000313" key="2">
    <source>
        <dbReference type="Proteomes" id="UP000037179"/>
    </source>
</evidence>
<dbReference type="Gene3D" id="3.40.50.360">
    <property type="match status" value="1"/>
</dbReference>
<gene>
    <name evidence="1" type="ORF">NSK11_contig00058-0048</name>
</gene>
<dbReference type="Proteomes" id="UP000037179">
    <property type="component" value="Unassembled WGS sequence"/>
</dbReference>
<reference evidence="2" key="1">
    <citation type="submission" date="2015-07" db="EMBL/GenBank/DDBJ databases">
        <title>Nocardia seriolae U-1 whole genome shotgun sequence.</title>
        <authorList>
            <person name="Imajoh M."/>
            <person name="Fukumoto Y."/>
            <person name="Sukeda M."/>
            <person name="Yamane J."/>
            <person name="Yamasaki K."/>
            <person name="Shimizu M."/>
            <person name="Ohnishi K."/>
            <person name="Oshima S."/>
        </authorList>
    </citation>
    <scope>NUCLEOTIDE SEQUENCE [LARGE SCALE GENOMIC DNA]</scope>
    <source>
        <strain evidence="2">U-1</strain>
    </source>
</reference>
<dbReference type="InterPro" id="IPR029039">
    <property type="entry name" value="Flavoprotein-like_sf"/>
</dbReference>
<sequence>MAFMAPIHFCNCPPLLEGWINRVWTLDFAFGLTEAGRHGDVEHVYFYAAADPDRIKQFLEQANDLGPFDRPHPTEAPQ</sequence>
<protein>
    <submittedName>
        <fullName evidence="1">Uncharacterized protein</fullName>
    </submittedName>
</protein>
<dbReference type="EMBL" id="BBYQ01000058">
    <property type="protein sequence ID" value="GAP29554.1"/>
    <property type="molecule type" value="Genomic_DNA"/>
</dbReference>
<evidence type="ECO:0000313" key="1">
    <source>
        <dbReference type="EMBL" id="GAP29554.1"/>
    </source>
</evidence>
<comment type="caution">
    <text evidence="1">The sequence shown here is derived from an EMBL/GenBank/DDBJ whole genome shotgun (WGS) entry which is preliminary data.</text>
</comment>
<keyword evidence="2" id="KW-1185">Reference proteome</keyword>
<proteinExistence type="predicted"/>
<accession>A0ABC9YVM0</accession>
<name>A0ABC9YVM0_9NOCA</name>
<reference evidence="1 2" key="2">
    <citation type="journal article" date="2016" name="Genome Announc.">
        <title>Draft Genome Sequence of Erythromycin- and Oxytetracycline-Sensitive Nocardia seriolae Strain U-1 (NBRC 110359).</title>
        <authorList>
            <person name="Imajoh M."/>
            <person name="Sukeda M."/>
            <person name="Shimizu M."/>
            <person name="Yamane J."/>
            <person name="Ohnishi K."/>
            <person name="Oshima S."/>
        </authorList>
    </citation>
    <scope>NUCLEOTIDE SEQUENCE [LARGE SCALE GENOMIC DNA]</scope>
    <source>
        <strain evidence="1 2">U-1</strain>
    </source>
</reference>